<protein>
    <recommendedName>
        <fullName evidence="4">WAP domain-containing protein</fullName>
    </recommendedName>
</protein>
<evidence type="ECO:0000256" key="1">
    <source>
        <dbReference type="SAM" id="SignalP"/>
    </source>
</evidence>
<feature type="chain" id="PRO_5004508838" description="WAP domain-containing protein" evidence="1">
    <location>
        <begin position="22"/>
        <end position="160"/>
    </location>
</feature>
<dbReference type="EMBL" id="KE124074">
    <property type="protein sequence ID" value="EPB83371.1"/>
    <property type="molecule type" value="Genomic_DNA"/>
</dbReference>
<dbReference type="OrthoDB" id="2289174at2759"/>
<keyword evidence="1" id="KW-0732">Signal</keyword>
<name>S2J014_MUCC1</name>
<proteinExistence type="predicted"/>
<organism evidence="2 3">
    <name type="scientific">Mucor circinelloides f. circinelloides (strain 1006PhL)</name>
    <name type="common">Mucormycosis agent</name>
    <name type="synonym">Calyptromyces circinelloides</name>
    <dbReference type="NCBI Taxonomy" id="1220926"/>
    <lineage>
        <taxon>Eukaryota</taxon>
        <taxon>Fungi</taxon>
        <taxon>Fungi incertae sedis</taxon>
        <taxon>Mucoromycota</taxon>
        <taxon>Mucoromycotina</taxon>
        <taxon>Mucoromycetes</taxon>
        <taxon>Mucorales</taxon>
        <taxon>Mucorineae</taxon>
        <taxon>Mucoraceae</taxon>
        <taxon>Mucor</taxon>
    </lineage>
</organism>
<feature type="signal peptide" evidence="1">
    <location>
        <begin position="1"/>
        <end position="21"/>
    </location>
</feature>
<reference evidence="3" key="1">
    <citation type="submission" date="2013-05" db="EMBL/GenBank/DDBJ databases">
        <title>The Genome sequence of Mucor circinelloides f. circinelloides 1006PhL.</title>
        <authorList>
            <consortium name="The Broad Institute Genomics Platform"/>
            <person name="Cuomo C."/>
            <person name="Earl A."/>
            <person name="Findley K."/>
            <person name="Lee S.C."/>
            <person name="Walker B."/>
            <person name="Young S."/>
            <person name="Zeng Q."/>
            <person name="Gargeya S."/>
            <person name="Fitzgerald M."/>
            <person name="Haas B."/>
            <person name="Abouelleil A."/>
            <person name="Allen A.W."/>
            <person name="Alvarado L."/>
            <person name="Arachchi H.M."/>
            <person name="Berlin A.M."/>
            <person name="Chapman S.B."/>
            <person name="Gainer-Dewar J."/>
            <person name="Goldberg J."/>
            <person name="Griggs A."/>
            <person name="Gujja S."/>
            <person name="Hansen M."/>
            <person name="Howarth C."/>
            <person name="Imamovic A."/>
            <person name="Ireland A."/>
            <person name="Larimer J."/>
            <person name="McCowan C."/>
            <person name="Murphy C."/>
            <person name="Pearson M."/>
            <person name="Poon T.W."/>
            <person name="Priest M."/>
            <person name="Roberts A."/>
            <person name="Saif S."/>
            <person name="Shea T."/>
            <person name="Sisk P."/>
            <person name="Sykes S."/>
            <person name="Wortman J."/>
            <person name="Nusbaum C."/>
            <person name="Birren B."/>
        </authorList>
    </citation>
    <scope>NUCLEOTIDE SEQUENCE [LARGE SCALE GENOMIC DNA]</scope>
    <source>
        <strain evidence="3">1006PhL</strain>
    </source>
</reference>
<dbReference type="InParanoid" id="S2J014"/>
<sequence>MKLSIATLLSFLLSIVALASAVDRPTASLPAASGGIVCAMSLCPTATLSKRDLTCPAHCKDNCKIIDDQCCPGVQKAVCNSSSDSSSAVESTTAVATPTAVSSSISSIVSSSSSSAVSSAEPTPSSAAGNTASSNAIKSTKMVLSSIALMSMITLIVNAL</sequence>
<evidence type="ECO:0000313" key="3">
    <source>
        <dbReference type="Proteomes" id="UP000014254"/>
    </source>
</evidence>
<gene>
    <name evidence="2" type="ORF">HMPREF1544_09904</name>
</gene>
<dbReference type="Proteomes" id="UP000014254">
    <property type="component" value="Unassembled WGS sequence"/>
</dbReference>
<dbReference type="eggNOG" id="ENOG502TANF">
    <property type="taxonomic scope" value="Eukaryota"/>
</dbReference>
<dbReference type="VEuPathDB" id="FungiDB:HMPREF1544_09904"/>
<dbReference type="AlphaFoldDB" id="S2J014"/>
<keyword evidence="3" id="KW-1185">Reference proteome</keyword>
<evidence type="ECO:0000313" key="2">
    <source>
        <dbReference type="EMBL" id="EPB83371.1"/>
    </source>
</evidence>
<dbReference type="OMA" id="CAMSLCP"/>
<evidence type="ECO:0008006" key="4">
    <source>
        <dbReference type="Google" id="ProtNLM"/>
    </source>
</evidence>
<accession>S2J014</accession>